<dbReference type="SUPFAM" id="SSF53474">
    <property type="entry name" value="alpha/beta-Hydrolases"/>
    <property type="match status" value="1"/>
</dbReference>
<name>A0A1T4UXD2_9GAMM</name>
<dbReference type="RefSeq" id="WP_078927823.1">
    <property type="nucleotide sequence ID" value="NZ_FUXX01000002.1"/>
</dbReference>
<sequence length="321" mass="37642">MKRIKDAFINTETLKKDREMLEKFYLSNVENLSFTNPEGYELTASRLLVDNPVESLVIIPGRGEIAHKFCELFYSLSKLKVAAVVIFARGQGSSTRVLPDRQKYHIEHFEDYAKDVTFVLDKLNIRDYNLLAFSLGGLISLDILKNQENKPKRVSLIAPYLWPYFNLKKPSLYFFISLMDLLPFTRTMYTPHGSEYKKLEFEGNHHSHDPERFNYYHNYFEKHPVYTIGGPTFHFVKEAMKKQLELFKDKFEFTIPVFCQSAGDDKVVSTKETQRFFEKHANDPVPPKFEVIENAYHDIINESDEFRIKSLTKALDFLFKN</sequence>
<dbReference type="EMBL" id="FUXX01000002">
    <property type="protein sequence ID" value="SKA57314.1"/>
    <property type="molecule type" value="Genomic_DNA"/>
</dbReference>
<keyword evidence="2" id="KW-0031">Aminopeptidase</keyword>
<evidence type="ECO:0000259" key="1">
    <source>
        <dbReference type="Pfam" id="PF12146"/>
    </source>
</evidence>
<dbReference type="InterPro" id="IPR051044">
    <property type="entry name" value="MAG_DAG_Lipase"/>
</dbReference>
<dbReference type="Gene3D" id="3.40.50.1820">
    <property type="entry name" value="alpha/beta hydrolase"/>
    <property type="match status" value="1"/>
</dbReference>
<keyword evidence="3" id="KW-1185">Reference proteome</keyword>
<reference evidence="3" key="1">
    <citation type="submission" date="2017-02" db="EMBL/GenBank/DDBJ databases">
        <authorList>
            <person name="Varghese N."/>
            <person name="Submissions S."/>
        </authorList>
    </citation>
    <scope>NUCLEOTIDE SEQUENCE [LARGE SCALE GENOMIC DNA]</scope>
    <source>
        <strain evidence="3">DSM 3072</strain>
    </source>
</reference>
<gene>
    <name evidence="2" type="ORF">SAMN02745213_00193</name>
</gene>
<dbReference type="PANTHER" id="PTHR11614">
    <property type="entry name" value="PHOSPHOLIPASE-RELATED"/>
    <property type="match status" value="1"/>
</dbReference>
<dbReference type="Pfam" id="PF12146">
    <property type="entry name" value="Hydrolase_4"/>
    <property type="match status" value="1"/>
</dbReference>
<organism evidence="2 3">
    <name type="scientific">Succinivibrio dextrinosolvens DSM 3072</name>
    <dbReference type="NCBI Taxonomy" id="1123324"/>
    <lineage>
        <taxon>Bacteria</taxon>
        <taxon>Pseudomonadati</taxon>
        <taxon>Pseudomonadota</taxon>
        <taxon>Gammaproteobacteria</taxon>
        <taxon>Aeromonadales</taxon>
        <taxon>Succinivibrionaceae</taxon>
        <taxon>Succinivibrio</taxon>
    </lineage>
</organism>
<dbReference type="Proteomes" id="UP000242432">
    <property type="component" value="Unassembled WGS sequence"/>
</dbReference>
<dbReference type="GO" id="GO:0004177">
    <property type="term" value="F:aminopeptidase activity"/>
    <property type="evidence" value="ECO:0007669"/>
    <property type="project" value="UniProtKB-KW"/>
</dbReference>
<evidence type="ECO:0000313" key="3">
    <source>
        <dbReference type="Proteomes" id="UP000242432"/>
    </source>
</evidence>
<keyword evidence="2" id="KW-0645">Protease</keyword>
<dbReference type="InterPro" id="IPR022742">
    <property type="entry name" value="Hydrolase_4"/>
</dbReference>
<accession>A0A1T4UXD2</accession>
<proteinExistence type="predicted"/>
<dbReference type="AlphaFoldDB" id="A0A1T4UXD2"/>
<keyword evidence="2" id="KW-0378">Hydrolase</keyword>
<evidence type="ECO:0000313" key="2">
    <source>
        <dbReference type="EMBL" id="SKA57314.1"/>
    </source>
</evidence>
<dbReference type="STRING" id="83771.SAMN02910357_00703"/>
<feature type="domain" description="Serine aminopeptidase S33" evidence="1">
    <location>
        <begin position="52"/>
        <end position="304"/>
    </location>
</feature>
<dbReference type="InterPro" id="IPR029058">
    <property type="entry name" value="AB_hydrolase_fold"/>
</dbReference>
<protein>
    <submittedName>
        <fullName evidence="2">Serine aminopeptidase, S33</fullName>
    </submittedName>
</protein>